<comment type="function">
    <text evidence="16">Catalyzes the formation of NAD(+) from nicotinamide mononucleotide (NMN) and ATP. Can also use the deamidated form; nicotinic acid mononucleotide (NaMN) as substrate with the same efficiency. Can use triazofurin monophosphate (TrMP) as substrate. Can also use GTP and ITP as nucleotide donors. Also catalyzes the reverse reaction, i.e. the pyrophosphorolytic cleavage of NAD(+). For the pyrophosphorolytic activity, can use NAD(+), NADH, NaAD, nicotinic acid adenine dinucleotide phosphate (NHD), nicotinamide guanine dinucleotide (NGD) as substrates. Fails to cleave phosphorylated dinucleotides NADP(+), NADPH and NaADP(+). Protects against axonal degeneration following injury. May be involved in the maintenance of axonal integrity. Also functions as a stress-response chaperone protein that prevents toxic aggregation of proteins; this function may be independent of its NAD(+) synthesis activity.</text>
</comment>
<reference evidence="19 20" key="1">
    <citation type="submission" date="2018-01" db="EMBL/GenBank/DDBJ databases">
        <title>Harnessing the power of phylogenomics to disentangle the directionality and signatures of interkingdom host jumping in the parasitic fungal genus Tolypocladium.</title>
        <authorList>
            <person name="Quandt C.A."/>
            <person name="Patterson W."/>
            <person name="Spatafora J.W."/>
        </authorList>
    </citation>
    <scope>NUCLEOTIDE SEQUENCE [LARGE SCALE GENOMIC DNA]</scope>
    <source>
        <strain evidence="19 20">NRBC 100945</strain>
    </source>
</reference>
<evidence type="ECO:0000256" key="12">
    <source>
        <dbReference type="ARBA" id="ARBA00023027"/>
    </source>
</evidence>
<evidence type="ECO:0000256" key="11">
    <source>
        <dbReference type="ARBA" id="ARBA00022840"/>
    </source>
</evidence>
<evidence type="ECO:0000256" key="1">
    <source>
        <dbReference type="ARBA" id="ARBA00001946"/>
    </source>
</evidence>
<keyword evidence="8 17" id="KW-0808">Transferase</keyword>
<gene>
    <name evidence="19" type="ORF">TPAR_01326</name>
</gene>
<accession>A0A2S4L7S8</accession>
<dbReference type="PANTHER" id="PTHR12039">
    <property type="entry name" value="NICOTINAMIDE MONONUCLEOTIDE ADENYLYLTRANSFERASE"/>
    <property type="match status" value="1"/>
</dbReference>
<evidence type="ECO:0000313" key="20">
    <source>
        <dbReference type="Proteomes" id="UP000237481"/>
    </source>
</evidence>
<comment type="similarity">
    <text evidence="5 17">Belongs to the eukaryotic NMN adenylyltransferase family.</text>
</comment>
<dbReference type="OrthoDB" id="422187at2759"/>
<organism evidence="19 20">
    <name type="scientific">Tolypocladium paradoxum</name>
    <dbReference type="NCBI Taxonomy" id="94208"/>
    <lineage>
        <taxon>Eukaryota</taxon>
        <taxon>Fungi</taxon>
        <taxon>Dikarya</taxon>
        <taxon>Ascomycota</taxon>
        <taxon>Pezizomycotina</taxon>
        <taxon>Sordariomycetes</taxon>
        <taxon>Hypocreomycetidae</taxon>
        <taxon>Hypocreales</taxon>
        <taxon>Ophiocordycipitaceae</taxon>
        <taxon>Tolypocladium</taxon>
    </lineage>
</organism>
<dbReference type="GO" id="GO:0000309">
    <property type="term" value="F:nicotinamide-nucleotide adenylyltransferase activity"/>
    <property type="evidence" value="ECO:0007669"/>
    <property type="project" value="UniProtKB-EC"/>
</dbReference>
<comment type="caution">
    <text evidence="19">The sequence shown here is derived from an EMBL/GenBank/DDBJ whole genome shotgun (WGS) entry which is preliminary data.</text>
</comment>
<evidence type="ECO:0000256" key="10">
    <source>
        <dbReference type="ARBA" id="ARBA00022741"/>
    </source>
</evidence>
<dbReference type="InterPro" id="IPR004821">
    <property type="entry name" value="Cyt_trans-like"/>
</dbReference>
<dbReference type="InterPro" id="IPR005248">
    <property type="entry name" value="NadD/NMNAT"/>
</dbReference>
<dbReference type="PANTHER" id="PTHR12039:SF0">
    <property type="entry name" value="NICOTINAMIDE-NUCLEOTIDE ADENYLYLTRANSFERASE"/>
    <property type="match status" value="1"/>
</dbReference>
<dbReference type="SUPFAM" id="SSF52374">
    <property type="entry name" value="Nucleotidylyl transferase"/>
    <property type="match status" value="1"/>
</dbReference>
<evidence type="ECO:0000256" key="9">
    <source>
        <dbReference type="ARBA" id="ARBA00022695"/>
    </source>
</evidence>
<comment type="pathway">
    <text evidence="4">Cofactor biosynthesis; NAD(+) biosynthesis; deamido-NAD(+) from nicotinate D-ribonucleotide: step 1/1.</text>
</comment>
<dbReference type="InterPro" id="IPR051182">
    <property type="entry name" value="Euk_NMN_adenylyltrnsfrase"/>
</dbReference>
<sequence>CCALCFIHRQHHRARAWPCQTSRYFDVASPTAAEPVARLHVPPSAARTHTLRPSGTCLLMRRFHRSLGIAAPYPFPPLAIDSWSSPSAAAPKPTHNSPRAAAVLHLLSVSAMASDFEFVKRMTPEGYVFPSHRLRRTCDAGRVPLVLVGCGSFSPITFLHLRMFPMARDHSRNEGFEVIGGYLSPVSDAYKKKGLAPANRRVRMCELAAENTSKWLMVDPWEAENPTYIPTARVLDHFDYEINHVMGGVECTDGTRKPAKIVLLAGADLIQTISTPEVWDARDVDHILGNFGVFVLERTGTELDSALASLKQWEKNIHVIRQVVTNDISSTKVRLLLKRDMSIDYLIPDDVINYIYEHDLYRDLDLPNGKGKEKAEAAAGPSNG</sequence>
<evidence type="ECO:0000256" key="4">
    <source>
        <dbReference type="ARBA" id="ARBA00005019"/>
    </source>
</evidence>
<evidence type="ECO:0000256" key="5">
    <source>
        <dbReference type="ARBA" id="ARBA00007064"/>
    </source>
</evidence>
<evidence type="ECO:0000256" key="3">
    <source>
        <dbReference type="ARBA" id="ARBA00004658"/>
    </source>
</evidence>
<keyword evidence="11 17" id="KW-0067">ATP-binding</keyword>
<keyword evidence="10 17" id="KW-0547">Nucleotide-binding</keyword>
<dbReference type="GO" id="GO:0004515">
    <property type="term" value="F:nicotinate-nucleotide adenylyltransferase activity"/>
    <property type="evidence" value="ECO:0007669"/>
    <property type="project" value="UniProtKB-EC"/>
</dbReference>
<evidence type="ECO:0000313" key="19">
    <source>
        <dbReference type="EMBL" id="POR38467.1"/>
    </source>
</evidence>
<evidence type="ECO:0000259" key="18">
    <source>
        <dbReference type="Pfam" id="PF01467"/>
    </source>
</evidence>
<evidence type="ECO:0000256" key="16">
    <source>
        <dbReference type="ARBA" id="ARBA00093425"/>
    </source>
</evidence>
<keyword evidence="9 17" id="KW-0548">Nucleotidyltransferase</keyword>
<comment type="cofactor">
    <cofactor evidence="1">
        <name>Mg(2+)</name>
        <dbReference type="ChEBI" id="CHEBI:18420"/>
    </cofactor>
</comment>
<dbReference type="CDD" id="cd09286">
    <property type="entry name" value="NMNAT_Eukarya"/>
    <property type="match status" value="1"/>
</dbReference>
<dbReference type="FunFam" id="3.40.50.620:FF:000221">
    <property type="entry name" value="Nicotinamide/nicotinic acid mononucleotide adenylyltransferase 3"/>
    <property type="match status" value="1"/>
</dbReference>
<dbReference type="STRING" id="94208.A0A2S4L7S8"/>
<keyword evidence="12 17" id="KW-0520">NAD</keyword>
<keyword evidence="20" id="KW-1185">Reference proteome</keyword>
<dbReference type="InterPro" id="IPR014729">
    <property type="entry name" value="Rossmann-like_a/b/a_fold"/>
</dbReference>
<evidence type="ECO:0000256" key="15">
    <source>
        <dbReference type="ARBA" id="ARBA00049001"/>
    </source>
</evidence>
<comment type="catalytic activity">
    <reaction evidence="15 17">
        <text>beta-nicotinamide D-ribonucleotide + ATP + H(+) = diphosphate + NAD(+)</text>
        <dbReference type="Rhea" id="RHEA:21360"/>
        <dbReference type="ChEBI" id="CHEBI:14649"/>
        <dbReference type="ChEBI" id="CHEBI:15378"/>
        <dbReference type="ChEBI" id="CHEBI:30616"/>
        <dbReference type="ChEBI" id="CHEBI:33019"/>
        <dbReference type="ChEBI" id="CHEBI:57540"/>
        <dbReference type="EC" id="2.7.7.1"/>
    </reaction>
</comment>
<evidence type="ECO:0000256" key="2">
    <source>
        <dbReference type="ARBA" id="ARBA00004173"/>
    </source>
</evidence>
<evidence type="ECO:0000256" key="7">
    <source>
        <dbReference type="ARBA" id="ARBA00022642"/>
    </source>
</evidence>
<comment type="subunit">
    <text evidence="6">Homotetramer.</text>
</comment>
<dbReference type="NCBIfam" id="TIGR00482">
    <property type="entry name" value="nicotinate (nicotinamide) nucleotide adenylyltransferase"/>
    <property type="match status" value="1"/>
</dbReference>
<feature type="domain" description="Cytidyltransferase-like" evidence="18">
    <location>
        <begin position="150"/>
        <end position="334"/>
    </location>
</feature>
<proteinExistence type="inferred from homology"/>
<dbReference type="AlphaFoldDB" id="A0A2S4L7S8"/>
<dbReference type="EC" id="2.7.7.1" evidence="17"/>
<dbReference type="EC" id="2.7.7.18" evidence="17"/>
<evidence type="ECO:0000256" key="14">
    <source>
        <dbReference type="ARBA" id="ARBA00048721"/>
    </source>
</evidence>
<feature type="non-terminal residue" evidence="19">
    <location>
        <position position="1"/>
    </location>
</feature>
<dbReference type="EMBL" id="PKSG01000135">
    <property type="protein sequence ID" value="POR38467.1"/>
    <property type="molecule type" value="Genomic_DNA"/>
</dbReference>
<dbReference type="GO" id="GO:0005524">
    <property type="term" value="F:ATP binding"/>
    <property type="evidence" value="ECO:0007669"/>
    <property type="project" value="UniProtKB-KW"/>
</dbReference>
<evidence type="ECO:0000256" key="13">
    <source>
        <dbReference type="ARBA" id="ARBA00023128"/>
    </source>
</evidence>
<name>A0A2S4L7S8_9HYPO</name>
<dbReference type="Gene3D" id="3.40.50.620">
    <property type="entry name" value="HUPs"/>
    <property type="match status" value="1"/>
</dbReference>
<comment type="catalytic activity">
    <reaction evidence="14 17">
        <text>nicotinate beta-D-ribonucleotide + ATP + H(+) = deamido-NAD(+) + diphosphate</text>
        <dbReference type="Rhea" id="RHEA:22860"/>
        <dbReference type="ChEBI" id="CHEBI:15378"/>
        <dbReference type="ChEBI" id="CHEBI:30616"/>
        <dbReference type="ChEBI" id="CHEBI:33019"/>
        <dbReference type="ChEBI" id="CHEBI:57502"/>
        <dbReference type="ChEBI" id="CHEBI:58437"/>
        <dbReference type="EC" id="2.7.7.18"/>
    </reaction>
</comment>
<keyword evidence="13" id="KW-0496">Mitochondrion</keyword>
<evidence type="ECO:0000256" key="8">
    <source>
        <dbReference type="ARBA" id="ARBA00022679"/>
    </source>
</evidence>
<protein>
    <recommendedName>
        <fullName evidence="17">Nicotinamide-nucleotide adenylyltransferase</fullName>
        <ecNumber evidence="17">2.7.7.1</ecNumber>
        <ecNumber evidence="17">2.7.7.18</ecNumber>
    </recommendedName>
</protein>
<evidence type="ECO:0000256" key="17">
    <source>
        <dbReference type="RuleBase" id="RU362021"/>
    </source>
</evidence>
<dbReference type="Proteomes" id="UP000237481">
    <property type="component" value="Unassembled WGS sequence"/>
</dbReference>
<dbReference type="GO" id="GO:0009435">
    <property type="term" value="P:NAD+ biosynthetic process"/>
    <property type="evidence" value="ECO:0007669"/>
    <property type="project" value="UniProtKB-UniPathway"/>
</dbReference>
<dbReference type="Pfam" id="PF01467">
    <property type="entry name" value="CTP_transf_like"/>
    <property type="match status" value="1"/>
</dbReference>
<evidence type="ECO:0000256" key="6">
    <source>
        <dbReference type="ARBA" id="ARBA00011881"/>
    </source>
</evidence>
<keyword evidence="7 17" id="KW-0662">Pyridine nucleotide biosynthesis</keyword>
<comment type="pathway">
    <text evidence="3 17">Cofactor biosynthesis; NAD(+) biosynthesis; NAD(+) from nicotinamide D-ribonucleotide: step 1/1.</text>
</comment>
<dbReference type="GO" id="GO:0005759">
    <property type="term" value="C:mitochondrial matrix"/>
    <property type="evidence" value="ECO:0007669"/>
    <property type="project" value="UniProtKB-ARBA"/>
</dbReference>
<dbReference type="UniPathway" id="UPA00253">
    <property type="reaction ID" value="UER00332"/>
</dbReference>
<dbReference type="InterPro" id="IPR045094">
    <property type="entry name" value="NMNAT_euk"/>
</dbReference>
<comment type="subcellular location">
    <subcellularLocation>
        <location evidence="2">Mitochondrion</location>
    </subcellularLocation>
</comment>